<dbReference type="RefSeq" id="WP_092083486.1">
    <property type="nucleotide sequence ID" value="NZ_FMZW01000015.1"/>
</dbReference>
<dbReference type="AlphaFoldDB" id="A0A1G6XEI9"/>
<dbReference type="EMBL" id="FMZW01000015">
    <property type="protein sequence ID" value="SDD76580.1"/>
    <property type="molecule type" value="Genomic_DNA"/>
</dbReference>
<evidence type="ECO:0000313" key="3">
    <source>
        <dbReference type="Proteomes" id="UP000199245"/>
    </source>
</evidence>
<dbReference type="Proteomes" id="UP000199245">
    <property type="component" value="Unassembled WGS sequence"/>
</dbReference>
<organism evidence="2 3">
    <name type="scientific">Bradyrhizobium brasilense</name>
    <dbReference type="NCBI Taxonomy" id="1419277"/>
    <lineage>
        <taxon>Bacteria</taxon>
        <taxon>Pseudomonadati</taxon>
        <taxon>Pseudomonadota</taxon>
        <taxon>Alphaproteobacteria</taxon>
        <taxon>Hyphomicrobiales</taxon>
        <taxon>Nitrobacteraceae</taxon>
        <taxon>Bradyrhizobium</taxon>
    </lineage>
</organism>
<protein>
    <submittedName>
        <fullName evidence="2">Uncharacterized protein</fullName>
    </submittedName>
</protein>
<evidence type="ECO:0000313" key="2">
    <source>
        <dbReference type="EMBL" id="SDD76580.1"/>
    </source>
</evidence>
<reference evidence="2 3" key="1">
    <citation type="submission" date="2016-10" db="EMBL/GenBank/DDBJ databases">
        <authorList>
            <person name="de Groot N.N."/>
        </authorList>
    </citation>
    <scope>NUCLEOTIDE SEQUENCE [LARGE SCALE GENOMIC DNA]</scope>
    <source>
        <strain evidence="2 3">R5</strain>
    </source>
</reference>
<sequence>MTDQIDPLRRLSGTAAITLAASQLALDGTTEGQPAKSKPGVSRQPAGGAVSRQLRPLAIRLKAKGSKDGYYPSLLSNSATGARNDLVATILYGVNCTTSEG</sequence>
<gene>
    <name evidence="2" type="ORF">SAMN05216337_10156</name>
</gene>
<evidence type="ECO:0000256" key="1">
    <source>
        <dbReference type="SAM" id="MobiDB-lite"/>
    </source>
</evidence>
<feature type="region of interest" description="Disordered" evidence="1">
    <location>
        <begin position="28"/>
        <end position="51"/>
    </location>
</feature>
<name>A0A1G6XEI9_9BRAD</name>
<accession>A0A1G6XEI9</accession>
<proteinExistence type="predicted"/>